<keyword evidence="3" id="KW-0804">Transcription</keyword>
<proteinExistence type="predicted"/>
<dbReference type="PANTHER" id="PTHR47506:SF1">
    <property type="entry name" value="HTH-TYPE TRANSCRIPTIONAL REGULATOR YJDC"/>
    <property type="match status" value="1"/>
</dbReference>
<sequence>MNLFQAVRDVRVLCIARCITDDANIHSMMQKANGAAPKVGRPVLYDREAVVSAAMLAFWEKGFSTTTLRDLEEATGVDRSTLYNSFDGKKGLFCSAAAAYVDLAEEQLFERLYGGTDGIADIVDFFDRIDAMFEADTPTGCLIVTDMGAVTDPATTRRYLEHLEGGLRAALERAAIAGQIDPNRCE</sequence>
<accession>A0A3B0RHK2</accession>
<dbReference type="Gene3D" id="1.10.357.10">
    <property type="entry name" value="Tetracycline Repressor, domain 2"/>
    <property type="match status" value="1"/>
</dbReference>
<evidence type="ECO:0000256" key="2">
    <source>
        <dbReference type="ARBA" id="ARBA00023125"/>
    </source>
</evidence>
<reference evidence="5" key="1">
    <citation type="submission" date="2018-06" db="EMBL/GenBank/DDBJ databases">
        <authorList>
            <person name="Zhirakovskaya E."/>
        </authorList>
    </citation>
    <scope>NUCLEOTIDE SEQUENCE</scope>
</reference>
<dbReference type="PROSITE" id="PS50977">
    <property type="entry name" value="HTH_TETR_2"/>
    <property type="match status" value="1"/>
</dbReference>
<dbReference type="SUPFAM" id="SSF46689">
    <property type="entry name" value="Homeodomain-like"/>
    <property type="match status" value="1"/>
</dbReference>
<dbReference type="GO" id="GO:0003677">
    <property type="term" value="F:DNA binding"/>
    <property type="evidence" value="ECO:0007669"/>
    <property type="project" value="UniProtKB-KW"/>
</dbReference>
<evidence type="ECO:0000256" key="3">
    <source>
        <dbReference type="ARBA" id="ARBA00023163"/>
    </source>
</evidence>
<gene>
    <name evidence="5" type="ORF">MNBD_ACTINO02-2681</name>
</gene>
<name>A0A3B0RHK2_9ZZZZ</name>
<dbReference type="PRINTS" id="PR00455">
    <property type="entry name" value="HTHTETR"/>
</dbReference>
<dbReference type="PANTHER" id="PTHR47506">
    <property type="entry name" value="TRANSCRIPTIONAL REGULATORY PROTEIN"/>
    <property type="match status" value="1"/>
</dbReference>
<dbReference type="EMBL" id="UOEK01000006">
    <property type="protein sequence ID" value="VAV91332.1"/>
    <property type="molecule type" value="Genomic_DNA"/>
</dbReference>
<dbReference type="InterPro" id="IPR009057">
    <property type="entry name" value="Homeodomain-like_sf"/>
</dbReference>
<protein>
    <recommendedName>
        <fullName evidence="4">HTH tetR-type domain-containing protein</fullName>
    </recommendedName>
</protein>
<evidence type="ECO:0000313" key="5">
    <source>
        <dbReference type="EMBL" id="VAV91332.1"/>
    </source>
</evidence>
<dbReference type="Pfam" id="PF00440">
    <property type="entry name" value="TetR_N"/>
    <property type="match status" value="1"/>
</dbReference>
<evidence type="ECO:0000256" key="1">
    <source>
        <dbReference type="ARBA" id="ARBA00023015"/>
    </source>
</evidence>
<dbReference type="InterPro" id="IPR001647">
    <property type="entry name" value="HTH_TetR"/>
</dbReference>
<keyword evidence="1" id="KW-0805">Transcription regulation</keyword>
<feature type="domain" description="HTH tetR-type" evidence="4">
    <location>
        <begin position="44"/>
        <end position="104"/>
    </location>
</feature>
<evidence type="ECO:0000259" key="4">
    <source>
        <dbReference type="PROSITE" id="PS50977"/>
    </source>
</evidence>
<dbReference type="AlphaFoldDB" id="A0A3B0RHK2"/>
<keyword evidence="2" id="KW-0238">DNA-binding</keyword>
<feature type="non-terminal residue" evidence="5">
    <location>
        <position position="186"/>
    </location>
</feature>
<organism evidence="5">
    <name type="scientific">hydrothermal vent metagenome</name>
    <dbReference type="NCBI Taxonomy" id="652676"/>
    <lineage>
        <taxon>unclassified sequences</taxon>
        <taxon>metagenomes</taxon>
        <taxon>ecological metagenomes</taxon>
    </lineage>
</organism>